<feature type="domain" description="R13L1/DRL21-like LRR repeat region" evidence="9">
    <location>
        <begin position="629"/>
        <end position="756"/>
    </location>
</feature>
<dbReference type="PRINTS" id="PR00364">
    <property type="entry name" value="DISEASERSIST"/>
</dbReference>
<dbReference type="Gene3D" id="1.10.10.10">
    <property type="entry name" value="Winged helix-like DNA-binding domain superfamily/Winged helix DNA-binding domain"/>
    <property type="match status" value="1"/>
</dbReference>
<dbReference type="Gene3D" id="3.80.10.10">
    <property type="entry name" value="Ribonuclease Inhibitor"/>
    <property type="match status" value="1"/>
</dbReference>
<sequence>MVDAILGPLFQDLNSLVQTKFGLLWDVEEDIEKLSSTLSAIRDVIDDAEMKQYTDKAIANWLRKLKDVAYEADHVLDEWLTEVRRSEMEVTWNSCTQQVSGSTAYCFKFKQPAFRYKIANHIKKVTANFDSIAAGRSKFHLRSGVVERAALLDPNRETSSFVFEPEVYGRDEDQRKIVTMLIGNTGSLNNVSVLSILGIGGLGKTTLAQLVYNDERVSNHFGVRIWVCVSEDFGVKRLMKLIIESFTGKPCDLEALDPIQNHLRELLSGKRFLIVLDDVWNQHQDKWDKIRYTLTCGAEGSSIIVTTRLEMTALIMSTFPVYYLTPLLEDECCSLFMGHAFADGDEDMYTNLVEIGKQIVKKCVGVPLAATVLGALMRFKREVSEWLSIRDSDIWELPEEEGGVILGVLRLSYNYLPPQLRQCFAYCSVYPKDYEMEKKELIRLWMANGFVQRVGRMELEEAGNQIFNELLRGSFFQDVQKDDYGNIEKCKMHDLMYDLACSLSVSECCVIKVDKAMSIPNSMRHLSVIHISISMSHMKCLRYLNFSGSYLRLLPESICSLINLQTLKLVDCRELLMLPKDMRNLRSLRHLDLRGCLKLTKMPSNIGQMICLPTLSFFIVGKKRGHQVNELKTLKHLAGELQLKGLQHVNDSTDAKEVDFVNKQNLTSLELSWKFDDGVDCDLLEAKKSEEVLECLQPHLSLKKLVIKKYGGAVLPSWLHQLENLAEIELGECTRCVSLPPLGKLPLLKVLTICGMKSLKCITEFYQFQSLEQLCVWDFL</sequence>
<dbReference type="SUPFAM" id="SSF52058">
    <property type="entry name" value="L domain-like"/>
    <property type="match status" value="1"/>
</dbReference>
<reference evidence="10 11" key="1">
    <citation type="submission" date="2017-09" db="EMBL/GenBank/DDBJ databases">
        <title>WGS assembly of Aquilegia coerulea Goldsmith.</title>
        <authorList>
            <person name="Hodges S."/>
            <person name="Kramer E."/>
            <person name="Nordborg M."/>
            <person name="Tomkins J."/>
            <person name="Borevitz J."/>
            <person name="Derieg N."/>
            <person name="Yan J."/>
            <person name="Mihaltcheva S."/>
            <person name="Hayes R.D."/>
            <person name="Rokhsar D."/>
        </authorList>
    </citation>
    <scope>NUCLEOTIDE SEQUENCE [LARGE SCALE GENOMIC DNA]</scope>
    <source>
        <strain evidence="11">cv. Goldsmith</strain>
    </source>
</reference>
<dbReference type="InterPro" id="IPR002182">
    <property type="entry name" value="NB-ARC"/>
</dbReference>
<organism evidence="10 11">
    <name type="scientific">Aquilegia coerulea</name>
    <name type="common">Rocky mountain columbine</name>
    <dbReference type="NCBI Taxonomy" id="218851"/>
    <lineage>
        <taxon>Eukaryota</taxon>
        <taxon>Viridiplantae</taxon>
        <taxon>Streptophyta</taxon>
        <taxon>Embryophyta</taxon>
        <taxon>Tracheophyta</taxon>
        <taxon>Spermatophyta</taxon>
        <taxon>Magnoliopsida</taxon>
        <taxon>Ranunculales</taxon>
        <taxon>Ranunculaceae</taxon>
        <taxon>Thalictroideae</taxon>
        <taxon>Aquilegia</taxon>
    </lineage>
</organism>
<dbReference type="Proteomes" id="UP000230069">
    <property type="component" value="Unassembled WGS sequence"/>
</dbReference>
<dbReference type="EMBL" id="KZ305110">
    <property type="protein sequence ID" value="PIA26456.1"/>
    <property type="molecule type" value="Genomic_DNA"/>
</dbReference>
<dbReference type="GO" id="GO:0006952">
    <property type="term" value="P:defense response"/>
    <property type="evidence" value="ECO:0007669"/>
    <property type="project" value="UniProtKB-KW"/>
</dbReference>
<dbReference type="InterPro" id="IPR036388">
    <property type="entry name" value="WH-like_DNA-bd_sf"/>
</dbReference>
<evidence type="ECO:0000259" key="9">
    <source>
        <dbReference type="Pfam" id="PF25019"/>
    </source>
</evidence>
<evidence type="ECO:0000259" key="8">
    <source>
        <dbReference type="Pfam" id="PF23559"/>
    </source>
</evidence>
<evidence type="ECO:0000256" key="5">
    <source>
        <dbReference type="ARBA" id="ARBA00022840"/>
    </source>
</evidence>
<evidence type="ECO:0000256" key="1">
    <source>
        <dbReference type="ARBA" id="ARBA00022614"/>
    </source>
</evidence>
<dbReference type="PANTHER" id="PTHR36766">
    <property type="entry name" value="PLANT BROAD-SPECTRUM MILDEW RESISTANCE PROTEIN RPW8"/>
    <property type="match status" value="1"/>
</dbReference>
<accession>A0A2G5C5A9</accession>
<evidence type="ECO:0000313" key="11">
    <source>
        <dbReference type="Proteomes" id="UP000230069"/>
    </source>
</evidence>
<evidence type="ECO:0000256" key="3">
    <source>
        <dbReference type="ARBA" id="ARBA00022741"/>
    </source>
</evidence>
<dbReference type="OrthoDB" id="2973320at2759"/>
<dbReference type="InterPro" id="IPR027417">
    <property type="entry name" value="P-loop_NTPase"/>
</dbReference>
<dbReference type="InterPro" id="IPR042197">
    <property type="entry name" value="Apaf_helical"/>
</dbReference>
<dbReference type="Pfam" id="PF18052">
    <property type="entry name" value="Rx_N"/>
    <property type="match status" value="1"/>
</dbReference>
<dbReference type="FunFam" id="1.10.10.10:FF:000322">
    <property type="entry name" value="Probable disease resistance protein At1g63360"/>
    <property type="match status" value="1"/>
</dbReference>
<dbReference type="AlphaFoldDB" id="A0A2G5C5A9"/>
<name>A0A2G5C5A9_AQUCA</name>
<dbReference type="InterPro" id="IPR056789">
    <property type="entry name" value="LRR_R13L1-DRL21"/>
</dbReference>
<evidence type="ECO:0000256" key="4">
    <source>
        <dbReference type="ARBA" id="ARBA00022821"/>
    </source>
</evidence>
<feature type="domain" description="NB-ARC" evidence="6">
    <location>
        <begin position="189"/>
        <end position="342"/>
    </location>
</feature>
<dbReference type="FunFam" id="3.40.50.300:FF:001091">
    <property type="entry name" value="Probable disease resistance protein At1g61300"/>
    <property type="match status" value="1"/>
</dbReference>
<dbReference type="GO" id="GO:0051707">
    <property type="term" value="P:response to other organism"/>
    <property type="evidence" value="ECO:0007669"/>
    <property type="project" value="UniProtKB-ARBA"/>
</dbReference>
<evidence type="ECO:0000259" key="6">
    <source>
        <dbReference type="Pfam" id="PF00931"/>
    </source>
</evidence>
<feature type="domain" description="Disease resistance N-terminal" evidence="7">
    <location>
        <begin position="6"/>
        <end position="93"/>
    </location>
</feature>
<dbReference type="Pfam" id="PF25019">
    <property type="entry name" value="LRR_R13L1-DRL21"/>
    <property type="match status" value="1"/>
</dbReference>
<dbReference type="InterPro" id="IPR058922">
    <property type="entry name" value="WHD_DRP"/>
</dbReference>
<proteinExistence type="predicted"/>
<evidence type="ECO:0000256" key="2">
    <source>
        <dbReference type="ARBA" id="ARBA00022737"/>
    </source>
</evidence>
<dbReference type="SUPFAM" id="SSF52540">
    <property type="entry name" value="P-loop containing nucleoside triphosphate hydrolases"/>
    <property type="match status" value="1"/>
</dbReference>
<dbReference type="Pfam" id="PF00931">
    <property type="entry name" value="NB-ARC"/>
    <property type="match status" value="1"/>
</dbReference>
<dbReference type="PANTHER" id="PTHR36766:SF48">
    <property type="entry name" value="DISEASE RESISTANCE PROTEIN RGA3"/>
    <property type="match status" value="1"/>
</dbReference>
<keyword evidence="5" id="KW-0067">ATP-binding</keyword>
<evidence type="ECO:0000259" key="7">
    <source>
        <dbReference type="Pfam" id="PF18052"/>
    </source>
</evidence>
<dbReference type="InterPro" id="IPR032675">
    <property type="entry name" value="LRR_dom_sf"/>
</dbReference>
<dbReference type="GO" id="GO:0005524">
    <property type="term" value="F:ATP binding"/>
    <property type="evidence" value="ECO:0007669"/>
    <property type="project" value="UniProtKB-KW"/>
</dbReference>
<protein>
    <recommendedName>
        <fullName evidence="12">Disease resistance protein RGA3</fullName>
    </recommendedName>
</protein>
<dbReference type="Gene3D" id="1.10.8.430">
    <property type="entry name" value="Helical domain of apoptotic protease-activating factors"/>
    <property type="match status" value="1"/>
</dbReference>
<dbReference type="GO" id="GO:0043531">
    <property type="term" value="F:ADP binding"/>
    <property type="evidence" value="ECO:0007669"/>
    <property type="project" value="InterPro"/>
</dbReference>
<dbReference type="InterPro" id="IPR041118">
    <property type="entry name" value="Rx_N"/>
</dbReference>
<dbReference type="Gene3D" id="1.20.5.4130">
    <property type="match status" value="1"/>
</dbReference>
<dbReference type="InterPro" id="IPR038005">
    <property type="entry name" value="RX-like_CC"/>
</dbReference>
<dbReference type="Gene3D" id="3.40.50.300">
    <property type="entry name" value="P-loop containing nucleotide triphosphate hydrolases"/>
    <property type="match status" value="1"/>
</dbReference>
<dbReference type="CDD" id="cd14798">
    <property type="entry name" value="RX-CC_like"/>
    <property type="match status" value="1"/>
</dbReference>
<dbReference type="Pfam" id="PF23559">
    <property type="entry name" value="WHD_DRP"/>
    <property type="match status" value="1"/>
</dbReference>
<evidence type="ECO:0008006" key="12">
    <source>
        <dbReference type="Google" id="ProtNLM"/>
    </source>
</evidence>
<evidence type="ECO:0000313" key="10">
    <source>
        <dbReference type="EMBL" id="PIA26456.1"/>
    </source>
</evidence>
<keyword evidence="11" id="KW-1185">Reference proteome</keyword>
<keyword evidence="1" id="KW-0433">Leucine-rich repeat</keyword>
<keyword evidence="4" id="KW-0611">Plant defense</keyword>
<dbReference type="STRING" id="218851.A0A2G5C5A9"/>
<dbReference type="InParanoid" id="A0A2G5C5A9"/>
<keyword evidence="3" id="KW-0547">Nucleotide-binding</keyword>
<gene>
    <name evidence="10" type="ORF">AQUCO_09300037v1</name>
</gene>
<keyword evidence="2" id="KW-0677">Repeat</keyword>
<feature type="domain" description="Disease resistance protein winged helix" evidence="8">
    <location>
        <begin position="429"/>
        <end position="500"/>
    </location>
</feature>